<dbReference type="EMBL" id="CAJOBZ010000012">
    <property type="protein sequence ID" value="CAF4838977.1"/>
    <property type="molecule type" value="Genomic_DNA"/>
</dbReference>
<dbReference type="Gene3D" id="2.130.10.10">
    <property type="entry name" value="YVTN repeat-like/Quinoprotein amine dehydrogenase"/>
    <property type="match status" value="1"/>
</dbReference>
<name>A0A821RB78_9NEOP</name>
<dbReference type="Proteomes" id="UP000663880">
    <property type="component" value="Unassembled WGS sequence"/>
</dbReference>
<evidence type="ECO:0008006" key="4">
    <source>
        <dbReference type="Google" id="ProtNLM"/>
    </source>
</evidence>
<gene>
    <name evidence="2" type="ORF">PMACD_LOCUS5991</name>
</gene>
<proteinExistence type="predicted"/>
<reference evidence="2" key="1">
    <citation type="submission" date="2021-02" db="EMBL/GenBank/DDBJ databases">
        <authorList>
            <person name="Steward A R."/>
        </authorList>
    </citation>
    <scope>NUCLEOTIDE SEQUENCE</scope>
</reference>
<sequence>MNVMDLQLISFLLLLSYSIDCFSDKECNRIKFEGKWYNKEVLWSHVGRAFNLYVHRRSNTLLFSFSVYDSYSDVNFQLAYYNIDTKDYSVIAGIADGCAVAIDQKNDDIYLGGSDGIYKFNMVTTIADFYKEKGKNIWGLFYKRNLFYINYPDQQLFMRVDDKFAKVKEFEKFQIDYFYVSNDNEIIFSNKTGLYKYNAATGIANVINEAISVRQISEDSYGDVYICSNVGLYNYQKGILIKILDMKNLHGVAFDRDNTLVLSTQKSVFRLVPSNTSCIKDTEEEIW</sequence>
<keyword evidence="3" id="KW-1185">Reference proteome</keyword>
<dbReference type="OrthoDB" id="7316416at2759"/>
<accession>A0A821RB78</accession>
<dbReference type="InterPro" id="IPR015943">
    <property type="entry name" value="WD40/YVTN_repeat-like_dom_sf"/>
</dbReference>
<keyword evidence="1" id="KW-0732">Signal</keyword>
<comment type="caution">
    <text evidence="2">The sequence shown here is derived from an EMBL/GenBank/DDBJ whole genome shotgun (WGS) entry which is preliminary data.</text>
</comment>
<dbReference type="SUPFAM" id="SSF101898">
    <property type="entry name" value="NHL repeat"/>
    <property type="match status" value="1"/>
</dbReference>
<organism evidence="2 3">
    <name type="scientific">Pieris macdunnoughi</name>
    <dbReference type="NCBI Taxonomy" id="345717"/>
    <lineage>
        <taxon>Eukaryota</taxon>
        <taxon>Metazoa</taxon>
        <taxon>Ecdysozoa</taxon>
        <taxon>Arthropoda</taxon>
        <taxon>Hexapoda</taxon>
        <taxon>Insecta</taxon>
        <taxon>Pterygota</taxon>
        <taxon>Neoptera</taxon>
        <taxon>Endopterygota</taxon>
        <taxon>Lepidoptera</taxon>
        <taxon>Glossata</taxon>
        <taxon>Ditrysia</taxon>
        <taxon>Papilionoidea</taxon>
        <taxon>Pieridae</taxon>
        <taxon>Pierinae</taxon>
        <taxon>Pieris</taxon>
    </lineage>
</organism>
<evidence type="ECO:0000313" key="2">
    <source>
        <dbReference type="EMBL" id="CAF4838977.1"/>
    </source>
</evidence>
<evidence type="ECO:0000313" key="3">
    <source>
        <dbReference type="Proteomes" id="UP000663880"/>
    </source>
</evidence>
<dbReference type="AlphaFoldDB" id="A0A821RB78"/>
<feature type="chain" id="PRO_5032819494" description="Ommochrome-binding protein-like" evidence="1">
    <location>
        <begin position="22"/>
        <end position="287"/>
    </location>
</feature>
<evidence type="ECO:0000256" key="1">
    <source>
        <dbReference type="SAM" id="SignalP"/>
    </source>
</evidence>
<protein>
    <recommendedName>
        <fullName evidence="4">Ommochrome-binding protein-like</fullName>
    </recommendedName>
</protein>
<feature type="signal peptide" evidence="1">
    <location>
        <begin position="1"/>
        <end position="21"/>
    </location>
</feature>